<feature type="region of interest" description="Disordered" evidence="2">
    <location>
        <begin position="21"/>
        <end position="72"/>
    </location>
</feature>
<proteinExistence type="predicted"/>
<feature type="compositionally biased region" description="Polar residues" evidence="2">
    <location>
        <begin position="496"/>
        <end position="510"/>
    </location>
</feature>
<dbReference type="EMBL" id="RRYP01001621">
    <property type="protein sequence ID" value="TNV85696.1"/>
    <property type="molecule type" value="Genomic_DNA"/>
</dbReference>
<evidence type="ECO:0000256" key="2">
    <source>
        <dbReference type="SAM" id="MobiDB-lite"/>
    </source>
</evidence>
<feature type="region of interest" description="Disordered" evidence="2">
    <location>
        <begin position="483"/>
        <end position="510"/>
    </location>
</feature>
<comment type="caution">
    <text evidence="3">The sequence shown here is derived from an EMBL/GenBank/DDBJ whole genome shotgun (WGS) entry which is preliminary data.</text>
</comment>
<evidence type="ECO:0000313" key="4">
    <source>
        <dbReference type="Proteomes" id="UP000785679"/>
    </source>
</evidence>
<feature type="region of interest" description="Disordered" evidence="2">
    <location>
        <begin position="649"/>
        <end position="671"/>
    </location>
</feature>
<gene>
    <name evidence="3" type="ORF">FGO68_gene217</name>
</gene>
<keyword evidence="4" id="KW-1185">Reference proteome</keyword>
<name>A0A8J8P1F7_HALGN</name>
<feature type="region of interest" description="Disordered" evidence="2">
    <location>
        <begin position="551"/>
        <end position="572"/>
    </location>
</feature>
<dbReference type="OrthoDB" id="299625at2759"/>
<evidence type="ECO:0000313" key="3">
    <source>
        <dbReference type="EMBL" id="TNV85696.1"/>
    </source>
</evidence>
<dbReference type="AlphaFoldDB" id="A0A8J8P1F7"/>
<sequence length="694" mass="79139">MASTSNNRNFQLNLRHQDNILDQDFDDQKSPLISISSEDLDSSDSGNSQRGSHNHKPSPVKPEQPKRQLDPKEQFERNYAMLKLGVESIKPAFNKILNKHEKDFINAYHSYMEKVQKELAFWQKRMNETYGKMVNDDQVASLQHVINLFIAESENINGTLEQQKEVFQGLKEERQQGKQERKEQKDELRRQMRENKELQIVTNKVESKNEALKKFIALNNIGTTATSSQSDKPYQLVNIKFDKNISQHPSQEDQSNTSKNQGLQQEPQLGKVSTLSIFNKPLNQDIRHHIQKKTVSEYVLSLFNQELSNQEIEQKVSDYFKKKEKKKDKTIQIQHRRLDSLRKFNYKARGSQAHGISEKAEVENLFLECIEEYKKDVKKRHQSQLAINATLQRDDIQVEKSPLTVKRLSSQIIIDNKNKTLDKVVTRVTLLSQVFDQMFGKGGYSGVAFQEFLQNVRTSQSGIGTAAGVFNIENMSVLSQPSQFNDISEKSEYSERPTSQQTGIRSQNKQQLDNLINLQKRTKQLHQKNPSSFKGDSTTVLTNYTSQHHGNTFKGQKMSHGGPTGQEYASEFSSPIGFKNHDRAATAVDFYKHMPSTANSHQQRQHLPIFDSNLNASHVRNNSNIRTVQYNPPPSAPGASTGYIQQQPRSLLGTGHGKRTQSISLTSGKHASTASVRKPLTIRNGKLMINSFLQ</sequence>
<organism evidence="3 4">
    <name type="scientific">Halteria grandinella</name>
    <dbReference type="NCBI Taxonomy" id="5974"/>
    <lineage>
        <taxon>Eukaryota</taxon>
        <taxon>Sar</taxon>
        <taxon>Alveolata</taxon>
        <taxon>Ciliophora</taxon>
        <taxon>Intramacronucleata</taxon>
        <taxon>Spirotrichea</taxon>
        <taxon>Stichotrichia</taxon>
        <taxon>Sporadotrichida</taxon>
        <taxon>Halteriidae</taxon>
        <taxon>Halteria</taxon>
    </lineage>
</organism>
<feature type="compositionally biased region" description="Polar residues" evidence="2">
    <location>
        <begin position="660"/>
        <end position="671"/>
    </location>
</feature>
<feature type="coiled-coil region" evidence="1">
    <location>
        <begin position="160"/>
        <end position="201"/>
    </location>
</feature>
<reference evidence="3" key="1">
    <citation type="submission" date="2019-06" db="EMBL/GenBank/DDBJ databases">
        <authorList>
            <person name="Zheng W."/>
        </authorList>
    </citation>
    <scope>NUCLEOTIDE SEQUENCE</scope>
    <source>
        <strain evidence="3">QDHG01</strain>
    </source>
</reference>
<feature type="compositionally biased region" description="Basic and acidic residues" evidence="2">
    <location>
        <begin position="63"/>
        <end position="72"/>
    </location>
</feature>
<evidence type="ECO:0000256" key="1">
    <source>
        <dbReference type="SAM" id="Coils"/>
    </source>
</evidence>
<protein>
    <submittedName>
        <fullName evidence="3">Uncharacterized protein</fullName>
    </submittedName>
</protein>
<dbReference type="Proteomes" id="UP000785679">
    <property type="component" value="Unassembled WGS sequence"/>
</dbReference>
<keyword evidence="1" id="KW-0175">Coiled coil</keyword>
<feature type="region of interest" description="Disordered" evidence="2">
    <location>
        <begin position="247"/>
        <end position="266"/>
    </location>
</feature>
<accession>A0A8J8P1F7</accession>